<feature type="region of interest" description="Disordered" evidence="1">
    <location>
        <begin position="1"/>
        <end position="36"/>
    </location>
</feature>
<evidence type="ECO:0000313" key="2">
    <source>
        <dbReference type="EMBL" id="GLK82188.1"/>
    </source>
</evidence>
<dbReference type="Pfam" id="PF07323">
    <property type="entry name" value="DUF1465"/>
    <property type="match status" value="1"/>
</dbReference>
<dbReference type="InterPro" id="IPR038301">
    <property type="entry name" value="AraC-like_sf"/>
</dbReference>
<name>A0A9W6JTH4_9HYPH</name>
<reference evidence="2" key="1">
    <citation type="journal article" date="2014" name="Int. J. Syst. Evol. Microbiol.">
        <title>Complete genome sequence of Corynebacterium casei LMG S-19264T (=DSM 44701T), isolated from a smear-ripened cheese.</title>
        <authorList>
            <consortium name="US DOE Joint Genome Institute (JGI-PGF)"/>
            <person name="Walter F."/>
            <person name="Albersmeier A."/>
            <person name="Kalinowski J."/>
            <person name="Ruckert C."/>
        </authorList>
    </citation>
    <scope>NUCLEOTIDE SEQUENCE</scope>
    <source>
        <strain evidence="2">VKM B-2789</strain>
    </source>
</reference>
<comment type="caution">
    <text evidence="2">The sequence shown here is derived from an EMBL/GenBank/DDBJ whole genome shotgun (WGS) entry which is preliminary data.</text>
</comment>
<gene>
    <name evidence="2" type="ORF">GCM10017653_02570</name>
</gene>
<organism evidence="2 3">
    <name type="scientific">Ancylobacter defluvii</name>
    <dbReference type="NCBI Taxonomy" id="1282440"/>
    <lineage>
        <taxon>Bacteria</taxon>
        <taxon>Pseudomonadati</taxon>
        <taxon>Pseudomonadota</taxon>
        <taxon>Alphaproteobacteria</taxon>
        <taxon>Hyphomicrobiales</taxon>
        <taxon>Xanthobacteraceae</taxon>
        <taxon>Ancylobacter</taxon>
    </lineage>
</organism>
<dbReference type="EMBL" id="BSFM01000001">
    <property type="protein sequence ID" value="GLK82188.1"/>
    <property type="molecule type" value="Genomic_DNA"/>
</dbReference>
<proteinExistence type="predicted"/>
<reference evidence="2" key="2">
    <citation type="submission" date="2023-01" db="EMBL/GenBank/DDBJ databases">
        <authorList>
            <person name="Sun Q."/>
            <person name="Evtushenko L."/>
        </authorList>
    </citation>
    <scope>NUCLEOTIDE SEQUENCE</scope>
    <source>
        <strain evidence="2">VKM B-2789</strain>
    </source>
</reference>
<dbReference type="Gene3D" id="1.10.8.930">
    <property type="entry name" value="Protein of unknown function DUF1465"/>
    <property type="match status" value="1"/>
</dbReference>
<dbReference type="AlphaFoldDB" id="A0A9W6JTH4"/>
<keyword evidence="3" id="KW-1185">Reference proteome</keyword>
<dbReference type="InterPro" id="IPR010848">
    <property type="entry name" value="DUF1465"/>
</dbReference>
<protein>
    <submittedName>
        <fullName evidence="2">AraC family transcriptional regulator</fullName>
    </submittedName>
</protein>
<dbReference type="Proteomes" id="UP001143330">
    <property type="component" value="Unassembled WGS sequence"/>
</dbReference>
<dbReference type="RefSeq" id="WP_213362900.1">
    <property type="nucleotide sequence ID" value="NZ_BSFM01000001.1"/>
</dbReference>
<accession>A0A9W6JTH4</accession>
<evidence type="ECO:0000313" key="3">
    <source>
        <dbReference type="Proteomes" id="UP001143330"/>
    </source>
</evidence>
<evidence type="ECO:0000256" key="1">
    <source>
        <dbReference type="SAM" id="MobiDB-lite"/>
    </source>
</evidence>
<sequence length="201" mass="21295">MPLDGPACLDGPARLGGPARLDGPAPALPASASPPPALADDRLVSLAERRVASPAFAALFAEGIALIDESADYLDGPGRADAAALERRARAAYAEASRRLTTRLMNLTSWLLLQKAVAEGDMSAETARREADKVELGADAPAPETEDRLPAPLAALILRSLDLERRVRQLDAALRARRPAERPINAVAGQIGRLRSAFERP</sequence>